<feature type="region of interest" description="Disordered" evidence="1">
    <location>
        <begin position="26"/>
        <end position="52"/>
    </location>
</feature>
<reference evidence="3 4" key="1">
    <citation type="submission" date="2016-06" db="EMBL/GenBank/DDBJ databases">
        <authorList>
            <person name="Kjaerup R.B."/>
            <person name="Dalgaard T.S."/>
            <person name="Juul-Madsen H.R."/>
        </authorList>
    </citation>
    <scope>NUCLEOTIDE SEQUENCE [LARGE SCALE GENOMIC DNA]</scope>
    <source>
        <strain evidence="3">JF4278</strain>
    </source>
</reference>
<keyword evidence="2" id="KW-0732">Signal</keyword>
<organism evidence="3 4">
    <name type="scientific">Mycoplasmopsis bovis</name>
    <name type="common">Mycoplasma bovis</name>
    <dbReference type="NCBI Taxonomy" id="28903"/>
    <lineage>
        <taxon>Bacteria</taxon>
        <taxon>Bacillati</taxon>
        <taxon>Mycoplasmatota</taxon>
        <taxon>Mycoplasmoidales</taxon>
        <taxon>Metamycoplasmataceae</taxon>
        <taxon>Mycoplasmopsis</taxon>
    </lineage>
</organism>
<dbReference type="PROSITE" id="PS51257">
    <property type="entry name" value="PROKAR_LIPOPROTEIN"/>
    <property type="match status" value="1"/>
</dbReference>
<feature type="signal peptide" evidence="2">
    <location>
        <begin position="1"/>
        <end position="22"/>
    </location>
</feature>
<dbReference type="Proteomes" id="UP000233776">
    <property type="component" value="Chromosome I"/>
</dbReference>
<evidence type="ECO:0000313" key="3">
    <source>
        <dbReference type="EMBL" id="SBO46283.1"/>
    </source>
</evidence>
<evidence type="ECO:0000256" key="1">
    <source>
        <dbReference type="SAM" id="MobiDB-lite"/>
    </source>
</evidence>
<gene>
    <name evidence="3" type="ORF">MBOVJF4278_00511</name>
</gene>
<dbReference type="EMBL" id="LT578453">
    <property type="protein sequence ID" value="SBO46283.1"/>
    <property type="molecule type" value="Genomic_DNA"/>
</dbReference>
<feature type="compositionally biased region" description="Basic and acidic residues" evidence="1">
    <location>
        <begin position="27"/>
        <end position="40"/>
    </location>
</feature>
<name>A0A2N8U2M0_MYCBV</name>
<feature type="chain" id="PRO_5014608155" description="Variable surface lipoprotein" evidence="2">
    <location>
        <begin position="23"/>
        <end position="52"/>
    </location>
</feature>
<dbReference type="AlphaFoldDB" id="A0A2N8U2M0"/>
<evidence type="ECO:0000256" key="2">
    <source>
        <dbReference type="SAM" id="SignalP"/>
    </source>
</evidence>
<evidence type="ECO:0008006" key="5">
    <source>
        <dbReference type="Google" id="ProtNLM"/>
    </source>
</evidence>
<sequence>MDKKFRILASLLTPILATPVIAAACNSKKEQDKNNEKNQKNELMTPPKIKAT</sequence>
<proteinExistence type="predicted"/>
<accession>A0A2N8U2M0</accession>
<protein>
    <recommendedName>
        <fullName evidence="5">Variable surface lipoprotein</fullName>
    </recommendedName>
</protein>
<evidence type="ECO:0000313" key="4">
    <source>
        <dbReference type="Proteomes" id="UP000233776"/>
    </source>
</evidence>